<evidence type="ECO:0000313" key="2">
    <source>
        <dbReference type="Proteomes" id="UP000002729"/>
    </source>
</evidence>
<proteinExistence type="predicted"/>
<feature type="non-terminal residue" evidence="1">
    <location>
        <position position="1"/>
    </location>
</feature>
<dbReference type="Proteomes" id="UP000002729">
    <property type="component" value="Unassembled WGS sequence"/>
</dbReference>
<dbReference type="InParanoid" id="F0YLC2"/>
<dbReference type="InterPro" id="IPR029045">
    <property type="entry name" value="ClpP/crotonase-like_dom_sf"/>
</dbReference>
<organism evidence="2">
    <name type="scientific">Aureococcus anophagefferens</name>
    <name type="common">Harmful bloom alga</name>
    <dbReference type="NCBI Taxonomy" id="44056"/>
    <lineage>
        <taxon>Eukaryota</taxon>
        <taxon>Sar</taxon>
        <taxon>Stramenopiles</taxon>
        <taxon>Ochrophyta</taxon>
        <taxon>Pelagophyceae</taxon>
        <taxon>Pelagomonadales</taxon>
        <taxon>Pelagomonadaceae</taxon>
        <taxon>Aureococcus</taxon>
    </lineage>
</organism>
<accession>F0YLC2</accession>
<dbReference type="KEGG" id="aaf:AURANDRAFT_33076"/>
<evidence type="ECO:0000313" key="1">
    <source>
        <dbReference type="EMBL" id="EGB04069.1"/>
    </source>
</evidence>
<gene>
    <name evidence="1" type="ORF">AURANDRAFT_33076</name>
</gene>
<sequence length="97" mass="10484">IGGGVAFALATDWRACTGKTTFNYGNLRHGLNPLFMFSRAMPLLVGYAASFQIYLEDIVLSSRQALVCGLAHKIVASMHEVKHAAAGHARISGYVKF</sequence>
<protein>
    <submittedName>
        <fullName evidence="1">Uncharacterized protein</fullName>
    </submittedName>
</protein>
<dbReference type="SUPFAM" id="SSF52096">
    <property type="entry name" value="ClpP/crotonase"/>
    <property type="match status" value="1"/>
</dbReference>
<dbReference type="AlphaFoldDB" id="F0YLC2"/>
<reference evidence="1 2" key="1">
    <citation type="journal article" date="2011" name="Proc. Natl. Acad. Sci. U.S.A.">
        <title>Niche of harmful alga Aureococcus anophagefferens revealed through ecogenomics.</title>
        <authorList>
            <person name="Gobler C.J."/>
            <person name="Berry D.L."/>
            <person name="Dyhrman S.T."/>
            <person name="Wilhelm S.W."/>
            <person name="Salamov A."/>
            <person name="Lobanov A.V."/>
            <person name="Zhang Y."/>
            <person name="Collier J.L."/>
            <person name="Wurch L.L."/>
            <person name="Kustka A.B."/>
            <person name="Dill B.D."/>
            <person name="Shah M."/>
            <person name="VerBerkmoes N.C."/>
            <person name="Kuo A."/>
            <person name="Terry A."/>
            <person name="Pangilinan J."/>
            <person name="Lindquist E.A."/>
            <person name="Lucas S."/>
            <person name="Paulsen I.T."/>
            <person name="Hattenrath-Lehmann T.K."/>
            <person name="Talmage S.C."/>
            <person name="Walker E.A."/>
            <person name="Koch F."/>
            <person name="Burson A.M."/>
            <person name="Marcoval M.A."/>
            <person name="Tang Y.Z."/>
            <person name="Lecleir G.R."/>
            <person name="Coyne K.J."/>
            <person name="Berg G.M."/>
            <person name="Bertrand E.M."/>
            <person name="Saito M.A."/>
            <person name="Gladyshev V.N."/>
            <person name="Grigoriev I.V."/>
        </authorList>
    </citation>
    <scope>NUCLEOTIDE SEQUENCE [LARGE SCALE GENOMIC DNA]</scope>
    <source>
        <strain evidence="2">CCMP 1984</strain>
    </source>
</reference>
<dbReference type="GeneID" id="20221244"/>
<keyword evidence="2" id="KW-1185">Reference proteome</keyword>
<dbReference type="EMBL" id="GL833156">
    <property type="protein sequence ID" value="EGB04069.1"/>
    <property type="molecule type" value="Genomic_DNA"/>
</dbReference>
<dbReference type="Gene3D" id="3.90.226.10">
    <property type="entry name" value="2-enoyl-CoA Hydratase, Chain A, domain 1"/>
    <property type="match status" value="1"/>
</dbReference>
<name>F0YLC2_AURAN</name>
<dbReference type="RefSeq" id="XP_009041194.1">
    <property type="nucleotide sequence ID" value="XM_009042946.1"/>
</dbReference>